<evidence type="ECO:0000256" key="1">
    <source>
        <dbReference type="SAM" id="SignalP"/>
    </source>
</evidence>
<evidence type="ECO:0000313" key="3">
    <source>
        <dbReference type="Proteomes" id="UP000663722"/>
    </source>
</evidence>
<dbReference type="PANTHER" id="PTHR35271:SF1">
    <property type="entry name" value="ABC TRANSPORTER, SUBSTRATE-BINDING LIPOPROTEIN"/>
    <property type="match status" value="1"/>
</dbReference>
<dbReference type="PANTHER" id="PTHR35271">
    <property type="entry name" value="ABC TRANSPORTER, SUBSTRATE-BINDING LIPOPROTEIN-RELATED"/>
    <property type="match status" value="1"/>
</dbReference>
<dbReference type="RefSeq" id="WP_207682506.1">
    <property type="nucleotide sequence ID" value="NZ_CP061800.1"/>
</dbReference>
<dbReference type="EMBL" id="CP061800">
    <property type="protein sequence ID" value="QTA87211.1"/>
    <property type="molecule type" value="Genomic_DNA"/>
</dbReference>
<dbReference type="KEGG" id="dmm:dnm_032410"/>
<dbReference type="AlphaFoldDB" id="A0A975BKK8"/>
<keyword evidence="1" id="KW-0732">Signal</keyword>
<sequence>MKFKYLHVLWLVLICLSSVSETAAEDTYGMIKSKSMIQTNEITEGFVRSFPDARFAVLDMNGKYEPAKLKDFLKREKPSVIICLGALAAETTIQLEKKIPVIFAMVINYRSYSEFKQKNVTGVSMEIPPASLFIQFRMLAPRVRSLGVPFHPDVSAEIVREASDAAKKMGIRLTAIPVKEPKRMTAELSRHENAYDGLWMLGDVKLYSIRTHALSNLVKFSTKNRKPLLAFSDAFLKAGAFFSVSVNYGSLGSQLAMISRRIVVDKVPPASIPVKPPVGTYTVINREASKSLFGKDLDKTIYERVDKVYPE</sequence>
<dbReference type="Proteomes" id="UP000663722">
    <property type="component" value="Chromosome"/>
</dbReference>
<keyword evidence="3" id="KW-1185">Reference proteome</keyword>
<organism evidence="2 3">
    <name type="scientific">Desulfonema magnum</name>
    <dbReference type="NCBI Taxonomy" id="45655"/>
    <lineage>
        <taxon>Bacteria</taxon>
        <taxon>Pseudomonadati</taxon>
        <taxon>Thermodesulfobacteriota</taxon>
        <taxon>Desulfobacteria</taxon>
        <taxon>Desulfobacterales</taxon>
        <taxon>Desulfococcaceae</taxon>
        <taxon>Desulfonema</taxon>
    </lineage>
</organism>
<dbReference type="Gene3D" id="3.40.50.2300">
    <property type="match status" value="2"/>
</dbReference>
<reference evidence="2" key="1">
    <citation type="journal article" date="2021" name="Microb. Physiol.">
        <title>Proteogenomic Insights into the Physiology of Marine, Sulfate-Reducing, Filamentous Desulfonema limicola and Desulfonema magnum.</title>
        <authorList>
            <person name="Schnaars V."/>
            <person name="Wohlbrand L."/>
            <person name="Scheve S."/>
            <person name="Hinrichs C."/>
            <person name="Reinhardt R."/>
            <person name="Rabus R."/>
        </authorList>
    </citation>
    <scope>NUCLEOTIDE SEQUENCE</scope>
    <source>
        <strain evidence="2">4be13</strain>
    </source>
</reference>
<feature type="chain" id="PRO_5037653387" evidence="1">
    <location>
        <begin position="24"/>
        <end position="311"/>
    </location>
</feature>
<proteinExistence type="predicted"/>
<feature type="signal peptide" evidence="1">
    <location>
        <begin position="1"/>
        <end position="23"/>
    </location>
</feature>
<gene>
    <name evidence="2" type="ORF">dnm_032410</name>
</gene>
<evidence type="ECO:0000313" key="2">
    <source>
        <dbReference type="EMBL" id="QTA87211.1"/>
    </source>
</evidence>
<name>A0A975BKK8_9BACT</name>
<dbReference type="InterPro" id="IPR007487">
    <property type="entry name" value="ABC_transpt-TYRBP-like"/>
</dbReference>
<dbReference type="Pfam" id="PF04392">
    <property type="entry name" value="ABC_sub_bind"/>
    <property type="match status" value="1"/>
</dbReference>
<accession>A0A975BKK8</accession>
<protein>
    <submittedName>
        <fullName evidence="2">ABC transporter, substrate-binding protein</fullName>
    </submittedName>
</protein>